<reference evidence="1" key="1">
    <citation type="submission" date="2019-11" db="EMBL/GenBank/DDBJ databases">
        <title>Nori genome reveals adaptations in red seaweeds to the harsh intertidal environment.</title>
        <authorList>
            <person name="Wang D."/>
            <person name="Mao Y."/>
        </authorList>
    </citation>
    <scope>NUCLEOTIDE SEQUENCE</scope>
    <source>
        <tissue evidence="1">Gametophyte</tissue>
    </source>
</reference>
<gene>
    <name evidence="1" type="ORF">I4F81_007458</name>
</gene>
<name>A0ACC3C432_PYRYE</name>
<evidence type="ECO:0000313" key="1">
    <source>
        <dbReference type="EMBL" id="KAK1864922.1"/>
    </source>
</evidence>
<accession>A0ACC3C432</accession>
<organism evidence="1 2">
    <name type="scientific">Pyropia yezoensis</name>
    <name type="common">Susabi-nori</name>
    <name type="synonym">Porphyra yezoensis</name>
    <dbReference type="NCBI Taxonomy" id="2788"/>
    <lineage>
        <taxon>Eukaryota</taxon>
        <taxon>Rhodophyta</taxon>
        <taxon>Bangiophyceae</taxon>
        <taxon>Bangiales</taxon>
        <taxon>Bangiaceae</taxon>
        <taxon>Pyropia</taxon>
    </lineage>
</organism>
<dbReference type="Proteomes" id="UP000798662">
    <property type="component" value="Chromosome 2"/>
</dbReference>
<protein>
    <submittedName>
        <fullName evidence="1">Uncharacterized protein</fullName>
    </submittedName>
</protein>
<evidence type="ECO:0000313" key="2">
    <source>
        <dbReference type="Proteomes" id="UP000798662"/>
    </source>
</evidence>
<proteinExistence type="predicted"/>
<keyword evidence="2" id="KW-1185">Reference proteome</keyword>
<sequence length="1024" mass="110244">MGSALSLCGKRNRSELGEDGDVPRAPPAAPGDAQVLSFNPAPAGSRSQPESSPDVDAGLAADAHGSPAPVGNDSLDIVAELLSEASDAGSNFKSLASAGAALVLDLFALSAVGQDSAQQVEAAQVMVDDLPRAGQALLAAYDFDADTWTRCGDHALERAKAHLKGWQLAVKELTEALPIPQSPVFPSRESAARDQYYKAVGLAGQYRRHLGALRTGINQHMSRLSSSLSARRRRLHPMQNMLLVSSNLLPTGRRRPAVSILKTMPIYDPSVTTSVLLGVRVLVIAWFNALEGMLGEADVNSRAIGFTSSGFGGGKTHLIIDMCFYKNRLDEHLFCSAADAEGIAPARWDLIARAAKNTDVCIINFNGHSVWCRADGEFIKIGIAGPASAAGGPPPSSTASRGRSGQGGSSSAGGASGETGRRRGTAQGPSSSFQDLPVECFLPLYARVLWCLLCSETLSYEEFADAMLTELRAGRCTAAAVLAEARSLIRARDMLVVVDELKMASTVVNARPLYEYYRRDICTFTTLGRTRVFFAVLSFDFVADELVQQAKTNISYAAIRADPPDFEKTRLRTPGPGGDGETDGSPWVLTCFATLCNFPVRAVATAVFAPVFARRALAISSQVNNQSLLEPAVAAAAFANLSMGHPRSVANLRQMITHCRSGTTAWDVIRDAAEQVGPAPAVNTLMSLVVFHPIGNYHKPTLLFLVLAKVAVSLKPRVFEMRQSWAALPNSAVALNILSPASSIVDAARLSRSGDYGWEVSCYWGEVLRSRLRSYLWSYCQDNEVLQVESDFSCIAVSKLFPGVDNLCDVPVDRSLLDRRVDATKWVDNASEPGDAGTLRTVNEILTADTPKELLARVYKMQQGAAAFDAMLFLQESRTSRCRRTLSRTTALRSGSLRRSSSGASAAGPLVDASEMVCVGISYKFTADPTKTLDLNSKVVTSLVKMKTVFGVNWETWKNRVLLVVVTNHKNVASRNVFLSRERAARTILVTQEHLEEYFGPSISHFLLGALAFLNTRVVDQGGA</sequence>
<dbReference type="EMBL" id="CM020619">
    <property type="protein sequence ID" value="KAK1864922.1"/>
    <property type="molecule type" value="Genomic_DNA"/>
</dbReference>
<comment type="caution">
    <text evidence="1">The sequence shown here is derived from an EMBL/GenBank/DDBJ whole genome shotgun (WGS) entry which is preliminary data.</text>
</comment>